<dbReference type="PROSITE" id="PS52041">
    <property type="entry name" value="TOPO_IIB"/>
    <property type="match status" value="1"/>
</dbReference>
<evidence type="ECO:0000256" key="10">
    <source>
        <dbReference type="PROSITE-ProRule" id="PRU01385"/>
    </source>
</evidence>
<evidence type="ECO:0000256" key="7">
    <source>
        <dbReference type="ARBA" id="ARBA00023029"/>
    </source>
</evidence>
<proteinExistence type="inferred from homology"/>
<dbReference type="InterPro" id="IPR036078">
    <property type="entry name" value="Spo11/TopoVI_A_sf"/>
</dbReference>
<feature type="domain" description="Topoisomerase 6 subunit A/Spo11 TOPRIM" evidence="14">
    <location>
        <begin position="231"/>
        <end position="302"/>
    </location>
</feature>
<dbReference type="Gene3D" id="1.10.10.10">
    <property type="entry name" value="Winged helix-like DNA-binding domain superfamily/Winged helix DNA-binding domain"/>
    <property type="match status" value="1"/>
</dbReference>
<evidence type="ECO:0000259" key="13">
    <source>
        <dbReference type="Pfam" id="PF04406"/>
    </source>
</evidence>
<dbReference type="Pfam" id="PF04406">
    <property type="entry name" value="TP6A_N"/>
    <property type="match status" value="1"/>
</dbReference>
<evidence type="ECO:0000259" key="14">
    <source>
        <dbReference type="Pfam" id="PF21180"/>
    </source>
</evidence>
<organism evidence="15 16">
    <name type="scientific">Thermothielavioides terrestris (strain ATCC 38088 / NRRL 8126)</name>
    <name type="common">Thielavia terrestris</name>
    <dbReference type="NCBI Taxonomy" id="578455"/>
    <lineage>
        <taxon>Eukaryota</taxon>
        <taxon>Fungi</taxon>
        <taxon>Dikarya</taxon>
        <taxon>Ascomycota</taxon>
        <taxon>Pezizomycotina</taxon>
        <taxon>Sordariomycetes</taxon>
        <taxon>Sordariomycetidae</taxon>
        <taxon>Sordariales</taxon>
        <taxon>Chaetomiaceae</taxon>
        <taxon>Thermothielavioides</taxon>
        <taxon>Thermothielavioides terrestris</taxon>
    </lineage>
</organism>
<dbReference type="InterPro" id="IPR013049">
    <property type="entry name" value="Spo11/TopoVI_A_N"/>
</dbReference>
<evidence type="ECO:0000256" key="3">
    <source>
        <dbReference type="ARBA" id="ARBA00006559"/>
    </source>
</evidence>
<dbReference type="KEGG" id="ttt:THITE_2141149"/>
<evidence type="ECO:0000256" key="12">
    <source>
        <dbReference type="SAM" id="SignalP"/>
    </source>
</evidence>
<dbReference type="GeneID" id="11521363"/>
<dbReference type="GO" id="GO:0005524">
    <property type="term" value="F:ATP binding"/>
    <property type="evidence" value="ECO:0007669"/>
    <property type="project" value="InterPro"/>
</dbReference>
<keyword evidence="6" id="KW-0460">Magnesium</keyword>
<sequence length="418" mass="45921">MRVAATFAPFLSSVLCWVPSFIDSRQPHETAFNSGDVVQFPAASHRGAGALSQIEALLEAIVDAVHSGDELVIPYRSVRSPQNTSDAGLVSADRDGRSTDGVRFPGRTIQETWKFEALFRIIELSHAALLSGHVITKRNIYYQNPELFRSQSAVDNMVDNLAFTLGVGREDLNIVAAAKGLVSGPIDLILCDGSIHSCDTSTDTGVLLPSVASIRQINFRAARWLLVIEKEAKGFPDLTTRRFLCALHSIRPDLGISVLVDFDPDGVAIMRTYRYGSKRLGHEENVATPQLRWLGILSDDILLDVTSGDNESQEGSQSLPGQETSIQGSQNERPTKRARVTKANTPAESISPLSQRDRKKAVEVMREISAAGSMNGDEANQMRELQRMLMLNIKAEMQMVDNYGDITGWLDIKLTVQI</sequence>
<dbReference type="PANTHER" id="PTHR10848">
    <property type="entry name" value="MEIOTIC RECOMBINATION PROTEIN SPO11"/>
    <property type="match status" value="1"/>
</dbReference>
<dbReference type="InterPro" id="IPR034136">
    <property type="entry name" value="TOPRIM_Topo6A/Spo11"/>
</dbReference>
<keyword evidence="12" id="KW-0732">Signal</keyword>
<comment type="similarity">
    <text evidence="3 10">Belongs to the TOP6A family.</text>
</comment>
<dbReference type="GO" id="GO:0000228">
    <property type="term" value="C:nuclear chromosome"/>
    <property type="evidence" value="ECO:0007669"/>
    <property type="project" value="TreeGrafter"/>
</dbReference>
<evidence type="ECO:0000256" key="4">
    <source>
        <dbReference type="ARBA" id="ARBA00012895"/>
    </source>
</evidence>
<keyword evidence="7 10" id="KW-0799">Topoisomerase</keyword>
<dbReference type="RefSeq" id="XP_003649262.1">
    <property type="nucleotide sequence ID" value="XM_003649214.1"/>
</dbReference>
<keyword evidence="5" id="KW-0479">Metal-binding</keyword>
<dbReference type="CDD" id="cd00223">
    <property type="entry name" value="TOPRIM_TopoIIB_SPO"/>
    <property type="match status" value="1"/>
</dbReference>
<feature type="region of interest" description="Disordered" evidence="11">
    <location>
        <begin position="307"/>
        <end position="358"/>
    </location>
</feature>
<evidence type="ECO:0000256" key="5">
    <source>
        <dbReference type="ARBA" id="ARBA00022723"/>
    </source>
</evidence>
<evidence type="ECO:0000256" key="2">
    <source>
        <dbReference type="ARBA" id="ARBA00001946"/>
    </source>
</evidence>
<dbReference type="InterPro" id="IPR002815">
    <property type="entry name" value="Spo11/TopoVI_A"/>
</dbReference>
<dbReference type="AlphaFoldDB" id="G2QV39"/>
<feature type="active site" description="O-(5'-phospho-DNA)-tyrosine intermediate" evidence="10">
    <location>
        <position position="142"/>
    </location>
</feature>
<dbReference type="STRING" id="578455.G2QV39"/>
<evidence type="ECO:0000313" key="16">
    <source>
        <dbReference type="Proteomes" id="UP000008181"/>
    </source>
</evidence>
<dbReference type="InterPro" id="IPR036388">
    <property type="entry name" value="WH-like_DNA-bd_sf"/>
</dbReference>
<dbReference type="eggNOG" id="KOG2795">
    <property type="taxonomic scope" value="Eukaryota"/>
</dbReference>
<dbReference type="EC" id="5.6.2.2" evidence="4"/>
<evidence type="ECO:0000256" key="1">
    <source>
        <dbReference type="ARBA" id="ARBA00000185"/>
    </source>
</evidence>
<dbReference type="GO" id="GO:0003677">
    <property type="term" value="F:DNA binding"/>
    <property type="evidence" value="ECO:0007669"/>
    <property type="project" value="UniProtKB-UniRule"/>
</dbReference>
<dbReference type="Proteomes" id="UP000008181">
    <property type="component" value="Chromosome 1"/>
</dbReference>
<evidence type="ECO:0000256" key="9">
    <source>
        <dbReference type="ARBA" id="ARBA00023235"/>
    </source>
</evidence>
<feature type="compositionally biased region" description="Polar residues" evidence="11">
    <location>
        <begin position="342"/>
        <end position="354"/>
    </location>
</feature>
<feature type="chain" id="PRO_5003436640" description="DNA topoisomerase (ATP-hydrolyzing)" evidence="12">
    <location>
        <begin position="25"/>
        <end position="418"/>
    </location>
</feature>
<reference evidence="15 16" key="1">
    <citation type="journal article" date="2011" name="Nat. Biotechnol.">
        <title>Comparative genomic analysis of the thermophilic biomass-degrading fungi Myceliophthora thermophila and Thielavia terrestris.</title>
        <authorList>
            <person name="Berka R.M."/>
            <person name="Grigoriev I.V."/>
            <person name="Otillar R."/>
            <person name="Salamov A."/>
            <person name="Grimwood J."/>
            <person name="Reid I."/>
            <person name="Ishmael N."/>
            <person name="John T."/>
            <person name="Darmond C."/>
            <person name="Moisan M.-C."/>
            <person name="Henrissat B."/>
            <person name="Coutinho P.M."/>
            <person name="Lombard V."/>
            <person name="Natvig D.O."/>
            <person name="Lindquist E."/>
            <person name="Schmutz J."/>
            <person name="Lucas S."/>
            <person name="Harris P."/>
            <person name="Powlowski J."/>
            <person name="Bellemare A."/>
            <person name="Taylor D."/>
            <person name="Butler G."/>
            <person name="de Vries R.P."/>
            <person name="Allijn I.E."/>
            <person name="van den Brink J."/>
            <person name="Ushinsky S."/>
            <person name="Storms R."/>
            <person name="Powell A.J."/>
            <person name="Paulsen I.T."/>
            <person name="Elbourne L.D.H."/>
            <person name="Baker S.E."/>
            <person name="Magnuson J."/>
            <person name="LaBoissiere S."/>
            <person name="Clutterbuck A.J."/>
            <person name="Martinez D."/>
            <person name="Wogulis M."/>
            <person name="de Leon A.L."/>
            <person name="Rey M.W."/>
            <person name="Tsang A."/>
        </authorList>
    </citation>
    <scope>NUCLEOTIDE SEQUENCE [LARGE SCALE GENOMIC DNA]</scope>
    <source>
        <strain evidence="16">ATCC 38088 / NRRL 8126</strain>
    </source>
</reference>
<dbReference type="OrthoDB" id="5377392at2759"/>
<gene>
    <name evidence="15" type="ORF">THITE_2141149</name>
</gene>
<dbReference type="GO" id="GO:0007131">
    <property type="term" value="P:reciprocal meiotic recombination"/>
    <property type="evidence" value="ECO:0007669"/>
    <property type="project" value="TreeGrafter"/>
</dbReference>
<protein>
    <recommendedName>
        <fullName evidence="4">DNA topoisomerase (ATP-hydrolyzing)</fullName>
        <ecNumber evidence="4">5.6.2.2</ecNumber>
    </recommendedName>
</protein>
<evidence type="ECO:0000256" key="8">
    <source>
        <dbReference type="ARBA" id="ARBA00023125"/>
    </source>
</evidence>
<comment type="catalytic activity">
    <reaction evidence="1 10">
        <text>ATP-dependent breakage, passage and rejoining of double-stranded DNA.</text>
        <dbReference type="EC" id="5.6.2.2"/>
    </reaction>
</comment>
<dbReference type="Gene3D" id="3.40.1360.10">
    <property type="match status" value="1"/>
</dbReference>
<evidence type="ECO:0000256" key="6">
    <source>
        <dbReference type="ARBA" id="ARBA00022842"/>
    </source>
</evidence>
<dbReference type="EMBL" id="CP003009">
    <property type="protein sequence ID" value="AEO62926.1"/>
    <property type="molecule type" value="Genomic_DNA"/>
</dbReference>
<dbReference type="Pfam" id="PF21180">
    <property type="entry name" value="TOP6A-Spo11_Toprim"/>
    <property type="match status" value="1"/>
</dbReference>
<dbReference type="HOGENOM" id="CLU_037229_0_0_1"/>
<dbReference type="GO" id="GO:0042138">
    <property type="term" value="P:meiotic DNA double-strand break formation"/>
    <property type="evidence" value="ECO:0007669"/>
    <property type="project" value="TreeGrafter"/>
</dbReference>
<dbReference type="GO" id="GO:0046872">
    <property type="term" value="F:metal ion binding"/>
    <property type="evidence" value="ECO:0007669"/>
    <property type="project" value="UniProtKB-KW"/>
</dbReference>
<feature type="domain" description="Spo11/DNA topoisomerase VI subunit A N-terminal" evidence="13">
    <location>
        <begin position="113"/>
        <end position="174"/>
    </location>
</feature>
<keyword evidence="9 10" id="KW-0413">Isomerase</keyword>
<dbReference type="GO" id="GO:0003918">
    <property type="term" value="F:DNA topoisomerase type II (double strand cut, ATP-hydrolyzing) activity"/>
    <property type="evidence" value="ECO:0007669"/>
    <property type="project" value="UniProtKB-UniRule"/>
</dbReference>
<name>G2QV39_THETT</name>
<dbReference type="GO" id="GO:0000706">
    <property type="term" value="P:meiotic DNA double-strand break processing"/>
    <property type="evidence" value="ECO:0007669"/>
    <property type="project" value="TreeGrafter"/>
</dbReference>
<feature type="compositionally biased region" description="Polar residues" evidence="11">
    <location>
        <begin position="307"/>
        <end position="332"/>
    </location>
</feature>
<comment type="cofactor">
    <cofactor evidence="2">
        <name>Mg(2+)</name>
        <dbReference type="ChEBI" id="CHEBI:18420"/>
    </cofactor>
</comment>
<evidence type="ECO:0000256" key="11">
    <source>
        <dbReference type="SAM" id="MobiDB-lite"/>
    </source>
</evidence>
<evidence type="ECO:0000313" key="15">
    <source>
        <dbReference type="EMBL" id="AEO62926.1"/>
    </source>
</evidence>
<keyword evidence="8 10" id="KW-0238">DNA-binding</keyword>
<feature type="signal peptide" evidence="12">
    <location>
        <begin position="1"/>
        <end position="24"/>
    </location>
</feature>
<dbReference type="SUPFAM" id="SSF56726">
    <property type="entry name" value="DNA topoisomerase IV, alpha subunit"/>
    <property type="match status" value="1"/>
</dbReference>
<dbReference type="PRINTS" id="PR01550">
    <property type="entry name" value="TOP6AFAMILY"/>
</dbReference>
<keyword evidence="16" id="KW-1185">Reference proteome</keyword>
<dbReference type="PANTHER" id="PTHR10848:SF0">
    <property type="entry name" value="MEIOTIC RECOMBINATION PROTEIN SPO11"/>
    <property type="match status" value="1"/>
</dbReference>
<accession>G2QV39</accession>